<organism evidence="2 3">
    <name type="scientific">Pseudomonas viridiflava ICMP 13104</name>
    <dbReference type="NCBI Taxonomy" id="1198305"/>
    <lineage>
        <taxon>Bacteria</taxon>
        <taxon>Pseudomonadati</taxon>
        <taxon>Pseudomonadota</taxon>
        <taxon>Gammaproteobacteria</taxon>
        <taxon>Pseudomonadales</taxon>
        <taxon>Pseudomonadaceae</taxon>
        <taxon>Pseudomonas</taxon>
    </lineage>
</organism>
<dbReference type="Proteomes" id="UP000053048">
    <property type="component" value="Unassembled WGS sequence"/>
</dbReference>
<evidence type="ECO:0000313" key="3">
    <source>
        <dbReference type="Proteomes" id="UP000053048"/>
    </source>
</evidence>
<feature type="chain" id="PRO_5006903445" evidence="1">
    <location>
        <begin position="24"/>
        <end position="210"/>
    </location>
</feature>
<protein>
    <submittedName>
        <fullName evidence="2">Uncharacterized protein</fullName>
    </submittedName>
</protein>
<reference evidence="2 3" key="1">
    <citation type="submission" date="2015-09" db="EMBL/GenBank/DDBJ databases">
        <title>Genome sequence of ICMP 13104.</title>
        <authorList>
            <person name="Visnovsky S."/>
            <person name="Lu A."/>
            <person name="Panda P."/>
            <person name="Pitman A."/>
        </authorList>
    </citation>
    <scope>NUCLEOTIDE SEQUENCE [LARGE SCALE GENOMIC DNA]</scope>
    <source>
        <strain evidence="2 3">ICMP 13104</strain>
    </source>
</reference>
<evidence type="ECO:0000256" key="1">
    <source>
        <dbReference type="SAM" id="SignalP"/>
    </source>
</evidence>
<dbReference type="SUPFAM" id="SSF55486">
    <property type="entry name" value="Metalloproteases ('zincins'), catalytic domain"/>
    <property type="match status" value="1"/>
</dbReference>
<keyword evidence="1" id="KW-0732">Signal</keyword>
<name>A0A0W0HJJ3_PSEVI</name>
<proteinExistence type="predicted"/>
<dbReference type="EMBL" id="LKEJ01000140">
    <property type="protein sequence ID" value="KTB60996.1"/>
    <property type="molecule type" value="Genomic_DNA"/>
</dbReference>
<feature type="signal peptide" evidence="1">
    <location>
        <begin position="1"/>
        <end position="23"/>
    </location>
</feature>
<dbReference type="AlphaFoldDB" id="A0A0W0HJJ3"/>
<comment type="caution">
    <text evidence="2">The sequence shown here is derived from an EMBL/GenBank/DDBJ whole genome shotgun (WGS) entry which is preliminary data.</text>
</comment>
<evidence type="ECO:0000313" key="2">
    <source>
        <dbReference type="EMBL" id="KTB60996.1"/>
    </source>
</evidence>
<gene>
    <name evidence="2" type="ORF">AO067_04900</name>
</gene>
<sequence>MFKTIARSLLLIATFTLCQAALADGTSKRPLFFFLFIHDDVKETGDARLAEEYFSWLIKDLESFTDRRVHLQFVRNIPGVTNAQYKGENLDQTYITWKNKLDQYLNEKNLPLNGTTKYLLVTQDKMNSSTLGFATLGGYTGIASLETFTAPAHELGHMLGGTHELAEVIYQKAWWCETNLVDTRKSIRANCYFFSDKNKQKIAANLSEFP</sequence>
<keyword evidence="3" id="KW-1185">Reference proteome</keyword>
<accession>A0A0W0HJJ3</accession>